<protein>
    <submittedName>
        <fullName evidence="1">Uncharacterized protein</fullName>
    </submittedName>
</protein>
<dbReference type="OrthoDB" id="304912at2"/>
<proteinExistence type="predicted"/>
<dbReference type="AlphaFoldDB" id="B8HNM5"/>
<organism evidence="1">
    <name type="scientific">Cyanothece sp. (strain PCC 7425 / ATCC 29141)</name>
    <dbReference type="NCBI Taxonomy" id="395961"/>
    <lineage>
        <taxon>Bacteria</taxon>
        <taxon>Bacillati</taxon>
        <taxon>Cyanobacteriota</taxon>
        <taxon>Cyanophyceae</taxon>
        <taxon>Gomontiellales</taxon>
        <taxon>Cyanothecaceae</taxon>
        <taxon>Cyanothece</taxon>
    </lineage>
</organism>
<evidence type="ECO:0000313" key="1">
    <source>
        <dbReference type="EMBL" id="ACL43756.1"/>
    </source>
</evidence>
<gene>
    <name evidence="1" type="ordered locus">Cyan7425_1383</name>
</gene>
<name>B8HNM5_CYAP4</name>
<dbReference type="HOGENOM" id="CLU_071030_0_0_3"/>
<reference evidence="1" key="1">
    <citation type="submission" date="2009-01" db="EMBL/GenBank/DDBJ databases">
        <title>Complete sequence of chromosome Cyanothece sp. PCC 7425.</title>
        <authorList>
            <consortium name="US DOE Joint Genome Institute"/>
            <person name="Lucas S."/>
            <person name="Copeland A."/>
            <person name="Lapidus A."/>
            <person name="Glavina del Rio T."/>
            <person name="Dalin E."/>
            <person name="Tice H."/>
            <person name="Bruce D."/>
            <person name="Goodwin L."/>
            <person name="Pitluck S."/>
            <person name="Sims D."/>
            <person name="Meineke L."/>
            <person name="Brettin T."/>
            <person name="Detter J.C."/>
            <person name="Han C."/>
            <person name="Larimer F."/>
            <person name="Land M."/>
            <person name="Hauser L."/>
            <person name="Kyrpides N."/>
            <person name="Ovchinnikova G."/>
            <person name="Liberton M."/>
            <person name="Stoeckel J."/>
            <person name="Banerjee A."/>
            <person name="Singh A."/>
            <person name="Page L."/>
            <person name="Sato H."/>
            <person name="Zhao L."/>
            <person name="Sherman L."/>
            <person name="Pakrasi H."/>
            <person name="Richardson P."/>
        </authorList>
    </citation>
    <scope>NUCLEOTIDE SEQUENCE</scope>
    <source>
        <strain evidence="1">PCC 7425</strain>
    </source>
</reference>
<dbReference type="eggNOG" id="ENOG502ZUZX">
    <property type="taxonomic scope" value="Bacteria"/>
</dbReference>
<accession>B8HNM5</accession>
<sequence length="301" mass="33344">MTHGDMVAFNVGCDGTIYAVLALNELDYRTEQPGGASFAKTTPEAAQTYRIIAFQADLLTLDITIAAEKFNIHDAQPLPANEILLVCARSYYKSPTDFEKNGRIYGISGEFSREILLGDGIQSVQTTAEGVIWTSFFDEGVFGNFGWDNPVGASGLVAWDSAGNKIYSFQPTDDLAPICDCYALNVASEADIWVYYYMDFPLVHLHRHKVQSVWNMPITGSDGFAVAGNRVLFRGGYDDRETYHLFSLNGNSEAKLIQKLQLEDKTGERIIADRVVGRGGLLYILSQQLVYRVNVSSLEEC</sequence>
<dbReference type="EMBL" id="CP001344">
    <property type="protein sequence ID" value="ACL43756.1"/>
    <property type="molecule type" value="Genomic_DNA"/>
</dbReference>
<dbReference type="KEGG" id="cyn:Cyan7425_1383"/>